<evidence type="ECO:0000256" key="1">
    <source>
        <dbReference type="SAM" id="MobiDB-lite"/>
    </source>
</evidence>
<dbReference type="AlphaFoldDB" id="F4RAM5"/>
<dbReference type="OrthoDB" id="2499685at2759"/>
<feature type="compositionally biased region" description="Polar residues" evidence="1">
    <location>
        <begin position="437"/>
        <end position="452"/>
    </location>
</feature>
<reference evidence="3" key="1">
    <citation type="journal article" date="2011" name="Proc. Natl. Acad. Sci. U.S.A.">
        <title>Obligate biotrophy features unraveled by the genomic analysis of rust fungi.</title>
        <authorList>
            <person name="Duplessis S."/>
            <person name="Cuomo C.A."/>
            <person name="Lin Y.-C."/>
            <person name="Aerts A."/>
            <person name="Tisserant E."/>
            <person name="Veneault-Fourrey C."/>
            <person name="Joly D.L."/>
            <person name="Hacquard S."/>
            <person name="Amselem J."/>
            <person name="Cantarel B.L."/>
            <person name="Chiu R."/>
            <person name="Coutinho P.M."/>
            <person name="Feau N."/>
            <person name="Field M."/>
            <person name="Frey P."/>
            <person name="Gelhaye E."/>
            <person name="Goldberg J."/>
            <person name="Grabherr M.G."/>
            <person name="Kodira C.D."/>
            <person name="Kohler A."/>
            <person name="Kuees U."/>
            <person name="Lindquist E.A."/>
            <person name="Lucas S.M."/>
            <person name="Mago R."/>
            <person name="Mauceli E."/>
            <person name="Morin E."/>
            <person name="Murat C."/>
            <person name="Pangilinan J.L."/>
            <person name="Park R."/>
            <person name="Pearson M."/>
            <person name="Quesneville H."/>
            <person name="Rouhier N."/>
            <person name="Sakthikumar S."/>
            <person name="Salamov A.A."/>
            <person name="Schmutz J."/>
            <person name="Selles B."/>
            <person name="Shapiro H."/>
            <person name="Tanguay P."/>
            <person name="Tuskan G.A."/>
            <person name="Henrissat B."/>
            <person name="Van de Peer Y."/>
            <person name="Rouze P."/>
            <person name="Ellis J.G."/>
            <person name="Dodds P.N."/>
            <person name="Schein J.E."/>
            <person name="Zhong S."/>
            <person name="Hamelin R.C."/>
            <person name="Grigoriev I.V."/>
            <person name="Szabo L.J."/>
            <person name="Martin F."/>
        </authorList>
    </citation>
    <scope>NUCLEOTIDE SEQUENCE [LARGE SCALE GENOMIC DNA]</scope>
    <source>
        <strain evidence="3">98AG31 / pathotype 3-4-7</strain>
    </source>
</reference>
<dbReference type="VEuPathDB" id="FungiDB:MELLADRAFT_103125"/>
<organism evidence="3">
    <name type="scientific">Melampsora larici-populina (strain 98AG31 / pathotype 3-4-7)</name>
    <name type="common">Poplar leaf rust fungus</name>
    <dbReference type="NCBI Taxonomy" id="747676"/>
    <lineage>
        <taxon>Eukaryota</taxon>
        <taxon>Fungi</taxon>
        <taxon>Dikarya</taxon>
        <taxon>Basidiomycota</taxon>
        <taxon>Pucciniomycotina</taxon>
        <taxon>Pucciniomycetes</taxon>
        <taxon>Pucciniales</taxon>
        <taxon>Melampsoraceae</taxon>
        <taxon>Melampsora</taxon>
    </lineage>
</organism>
<feature type="compositionally biased region" description="Polar residues" evidence="1">
    <location>
        <begin position="537"/>
        <end position="562"/>
    </location>
</feature>
<feature type="compositionally biased region" description="Basic and acidic residues" evidence="1">
    <location>
        <begin position="623"/>
        <end position="633"/>
    </location>
</feature>
<feature type="compositionally biased region" description="Polar residues" evidence="1">
    <location>
        <begin position="485"/>
        <end position="495"/>
    </location>
</feature>
<protein>
    <submittedName>
        <fullName evidence="2">Uncharacterized protein</fullName>
    </submittedName>
</protein>
<dbReference type="HOGENOM" id="CLU_319835_0_0_1"/>
<dbReference type="GeneID" id="18921881"/>
<dbReference type="Proteomes" id="UP000001072">
    <property type="component" value="Unassembled WGS sequence"/>
</dbReference>
<evidence type="ECO:0000313" key="3">
    <source>
        <dbReference type="Proteomes" id="UP000001072"/>
    </source>
</evidence>
<proteinExistence type="predicted"/>
<feature type="compositionally biased region" description="Polar residues" evidence="1">
    <location>
        <begin position="692"/>
        <end position="716"/>
    </location>
</feature>
<dbReference type="KEGG" id="mlr:MELLADRAFT_103125"/>
<sequence>MEQVQPWIWSACQTYLQQTEPSTSILNPSNPIRTGNLQFIRFLSKHSFGETTINHDHQTSSIWAEGIDGNLKIYIEISDEILKRFEEDQAADKRRISSLNFPVFSLGGCRWIWAIPPNLNSNLKKDHHDIKPKLKQLCLRIVNELPKKKFKFKAELPFRIPILNQENLMGSLNHQLKSDPKGLMFLAAAQLELQMRLRIQSDDSSIAEKQASEFARGIVRIPIIRRSTRIKRKNKPNNGNQQDVTSAIQTTESFQEGFVYIEDRSFSRNGEGEGNERRIYDLRPFAEIDDPKDKVEIISSIHDTAVDKLPSLASSSNVQPTRRISRFMSDEGNLNIPNQNAMTIYPSTRHSPSDKLPSLRASSSGQLIEEPRRRMSRFTSYEGNLTIPTKDTMTIYPSTRDSPSEKSPSLGTLSSVQLIEEPKRKMNRFASDEGNLTIPNKNTMTLNPSTRDSPSDKLPSLRASRSFQLIEKPTRDLSRVPPGRASTTMPSMNSMKNNQITRARNSPSDNLQSLKTSYSFQSVEKQTKDLRRFPSGRANTTMPTLNPMKSNQSIRDSPSDNLASPRFSRSVPLIEKPSNERSRATSDQSNVIIPTKNTKTTDQSTRDSPSEKLSSLGASSSVHLKEKPAKDLSRVPPGRARTTMPSMNSMKVDQMTRARNSPSNNLQSLKTSYSFQSVEKQTKELCRFPSGRANTTMPTLNPMKSNQPIRDSPSDHLTSLRLSCGVQLIEKPTSERSRVTSDEGSIIIPTKKTIAIDSESTRVNPTSNHVDQLFKAPNSIQRVENSRSSIDQTYAEKTNFTRETLIASKHPKHPTPIDLAYASKSVAPTRQLRSSINPEPRSSSRLKSIRQRLESIPISAGVEPTKTVTAFQNGTSKRKAEEVTKYQKEFVAARRKALMRNRMNSSRC</sequence>
<feature type="region of interest" description="Disordered" evidence="1">
    <location>
        <begin position="519"/>
        <end position="645"/>
    </location>
</feature>
<keyword evidence="3" id="KW-1185">Reference proteome</keyword>
<evidence type="ECO:0000313" key="2">
    <source>
        <dbReference type="EMBL" id="EGG10508.1"/>
    </source>
</evidence>
<feature type="region of interest" description="Disordered" evidence="1">
    <location>
        <begin position="689"/>
        <end position="716"/>
    </location>
</feature>
<dbReference type="EMBL" id="GL883094">
    <property type="protein sequence ID" value="EGG10508.1"/>
    <property type="molecule type" value="Genomic_DNA"/>
</dbReference>
<feature type="compositionally biased region" description="Low complexity" evidence="1">
    <location>
        <begin position="611"/>
        <end position="622"/>
    </location>
</feature>
<accession>F4RAM5</accession>
<dbReference type="InParanoid" id="F4RAM5"/>
<dbReference type="RefSeq" id="XP_007405977.1">
    <property type="nucleotide sequence ID" value="XM_007405915.1"/>
</dbReference>
<feature type="compositionally biased region" description="Polar residues" evidence="1">
    <location>
        <begin position="390"/>
        <end position="417"/>
    </location>
</feature>
<gene>
    <name evidence="2" type="ORF">MELLADRAFT_103125</name>
</gene>
<feature type="compositionally biased region" description="Polar residues" evidence="1">
    <location>
        <begin position="585"/>
        <end position="603"/>
    </location>
</feature>
<feature type="region of interest" description="Disordered" evidence="1">
    <location>
        <begin position="390"/>
        <end position="495"/>
    </location>
</feature>
<name>F4RAM5_MELLP</name>